<name>A0ABQ7ZMQ9_BRANA</name>
<dbReference type="PANTHER" id="PTHR31762:SF10">
    <property type="entry name" value="FAS-BINDING FACTOR-LIKE PROTEIN"/>
    <property type="match status" value="1"/>
</dbReference>
<gene>
    <name evidence="3" type="ORF">HID58_068934</name>
</gene>
<feature type="compositionally biased region" description="Acidic residues" evidence="2">
    <location>
        <begin position="218"/>
        <end position="227"/>
    </location>
</feature>
<accession>A0ABQ7ZMQ9</accession>
<sequence>MRNMRPVHARNQTTDPSSPMMTSPLMNRHARTGSNAGPASNAKKAQTKSAAQRLAAVMSNQTGDDEDSDDDLSFDYNAVGSIGLAAGRSHPSRSPMIKKPVARRPQMGTPQLADDDNEDDDFSVDVSSGRPSIGLSGGRAIRPKSPVVTKIAPPRRTQPVNEDKKKDDDDDDDDVVSVDYTIGRPSIGLGSGRAMRPQASMNKVQPQGRPVMAVSQPTDEENEDDEAPYVYTGGVPSVGLAGGRAARSRSPLKKTPPLRHPQVIAQPPSSGYSDADYDEPYTSVMPSIGLAGGRSMKPRTPLSIRTKEQPQTGVPTSGNRSSFGEDSTLPQTTTNQVDHQSPSARSAFSNKSSQSLNAMDQPPSARSSFSGRPIRTVPLMPSSVPISLKPVTPAFQSDTPTNLRKDKRFSIDLGSSGNLRELGSQRSTSALQDEVDMLQEENESLLDKLRLAEDKCEEADARAKQLEKQVEILGEGVTMDARLLSRQASLLSNFLMTKEAALQQREAALKVASQTRGGKREDVSALHTEAEIAREEAASSLEQLHEVETELNSLKTLTKRLILTQEEMEEVVLKRCWLSRYWGLCVRHGIQADIARAKHEYWSSFAPLPLEIVLSAGQRARDIVSPNSTLREREKSFQNLHETSGEGNVESMVWVEKGLRELAALKVQEAVAYVMAQNRRNSSSKIFVSDEVKLPMDGQFEAFELSDDEVEDVSFKQAWLSYFWRRAKNHDIEADLADERLQYWINQGTRSATSQDAVDVERGLMELRKLNIESQLWQKSRKGLDHESNPSSHMVKTKFTRNGKEVMIFGAMRNFDYGSDEAVQESKKGGERDASVSLPSLERSRIRKSVEGISMLASTEVSKASKTRRGTSYGSPASSPEKTTRRGTSYGSPASSPVKATRRGSTLSPRVSKKQKVNVAPSGDDREEWPETEMLASTVAKKTRRGTSSGGSPVSPRQSKKQKVNSERSLGDDGDDREEFLQIEEFGDIGDDGREDENGTTLWRVTSSILRSSNLTKSILTSSSITMGSSSIFRSSSTTTALLRDTTNSHRIHRRILTTRTHHAILEEGEMRIEILKDEIEENRELDS</sequence>
<feature type="compositionally biased region" description="Polar residues" evidence="2">
    <location>
        <begin position="309"/>
        <end position="370"/>
    </location>
</feature>
<proteinExistence type="predicted"/>
<feature type="compositionally biased region" description="Acidic residues" evidence="2">
    <location>
        <begin position="63"/>
        <end position="73"/>
    </location>
</feature>
<evidence type="ECO:0000256" key="2">
    <source>
        <dbReference type="SAM" id="MobiDB-lite"/>
    </source>
</evidence>
<evidence type="ECO:0000256" key="1">
    <source>
        <dbReference type="SAM" id="Coils"/>
    </source>
</evidence>
<keyword evidence="1" id="KW-0175">Coiled coil</keyword>
<feature type="region of interest" description="Disordered" evidence="2">
    <location>
        <begin position="860"/>
        <end position="978"/>
    </location>
</feature>
<comment type="caution">
    <text evidence="3">The sequence shown here is derived from an EMBL/GenBank/DDBJ whole genome shotgun (WGS) entry which is preliminary data.</text>
</comment>
<protein>
    <recommendedName>
        <fullName evidence="5">Coiled-coil domain-containing protein SCD2</fullName>
    </recommendedName>
</protein>
<dbReference type="PANTHER" id="PTHR31762">
    <property type="entry name" value="FAS-BINDING FACTOR-LIKE PROTEIN"/>
    <property type="match status" value="1"/>
</dbReference>
<keyword evidence="4" id="KW-1185">Reference proteome</keyword>
<evidence type="ECO:0000313" key="4">
    <source>
        <dbReference type="Proteomes" id="UP000824890"/>
    </source>
</evidence>
<reference evidence="3 4" key="1">
    <citation type="submission" date="2021-05" db="EMBL/GenBank/DDBJ databases">
        <title>Genome Assembly of Synthetic Allotetraploid Brassica napus Reveals Homoeologous Exchanges between Subgenomes.</title>
        <authorList>
            <person name="Davis J.T."/>
        </authorList>
    </citation>
    <scope>NUCLEOTIDE SEQUENCE [LARGE SCALE GENOMIC DNA]</scope>
    <source>
        <strain evidence="4">cv. Da-Ae</strain>
        <tissue evidence="3">Seedling</tissue>
    </source>
</reference>
<feature type="compositionally biased region" description="Polar residues" evidence="2">
    <location>
        <begin position="860"/>
        <end position="895"/>
    </location>
</feature>
<feature type="compositionally biased region" description="Polar residues" evidence="2">
    <location>
        <begin position="10"/>
        <end position="25"/>
    </location>
</feature>
<feature type="coiled-coil region" evidence="1">
    <location>
        <begin position="428"/>
        <end position="476"/>
    </location>
</feature>
<dbReference type="InterPro" id="IPR040321">
    <property type="entry name" value="SCD2-like"/>
</dbReference>
<feature type="compositionally biased region" description="Polar residues" evidence="2">
    <location>
        <begin position="32"/>
        <end position="50"/>
    </location>
</feature>
<evidence type="ECO:0008006" key="5">
    <source>
        <dbReference type="Google" id="ProtNLM"/>
    </source>
</evidence>
<organism evidence="3 4">
    <name type="scientific">Brassica napus</name>
    <name type="common">Rape</name>
    <dbReference type="NCBI Taxonomy" id="3708"/>
    <lineage>
        <taxon>Eukaryota</taxon>
        <taxon>Viridiplantae</taxon>
        <taxon>Streptophyta</taxon>
        <taxon>Embryophyta</taxon>
        <taxon>Tracheophyta</taxon>
        <taxon>Spermatophyta</taxon>
        <taxon>Magnoliopsida</taxon>
        <taxon>eudicotyledons</taxon>
        <taxon>Gunneridae</taxon>
        <taxon>Pentapetalae</taxon>
        <taxon>rosids</taxon>
        <taxon>malvids</taxon>
        <taxon>Brassicales</taxon>
        <taxon>Brassicaceae</taxon>
        <taxon>Brassiceae</taxon>
        <taxon>Brassica</taxon>
    </lineage>
</organism>
<feature type="region of interest" description="Disordered" evidence="2">
    <location>
        <begin position="1"/>
        <end position="376"/>
    </location>
</feature>
<dbReference type="Proteomes" id="UP000824890">
    <property type="component" value="Unassembled WGS sequence"/>
</dbReference>
<feature type="compositionally biased region" description="Acidic residues" evidence="2">
    <location>
        <begin position="113"/>
        <end position="123"/>
    </location>
</feature>
<evidence type="ECO:0000313" key="3">
    <source>
        <dbReference type="EMBL" id="KAH0881540.1"/>
    </source>
</evidence>
<feature type="compositionally biased region" description="Polar residues" evidence="2">
    <location>
        <begin position="946"/>
        <end position="957"/>
    </location>
</feature>
<dbReference type="EMBL" id="JAGKQM010000015">
    <property type="protein sequence ID" value="KAH0881540.1"/>
    <property type="molecule type" value="Genomic_DNA"/>
</dbReference>